<feature type="region of interest" description="Disordered" evidence="1">
    <location>
        <begin position="165"/>
        <end position="196"/>
    </location>
</feature>
<dbReference type="AlphaFoldDB" id="A0A6P8ARV6"/>
<evidence type="ECO:0000256" key="1">
    <source>
        <dbReference type="SAM" id="MobiDB-lite"/>
    </source>
</evidence>
<name>A0A6P8ARV6_PYRGI</name>
<keyword evidence="2" id="KW-1185">Reference proteome</keyword>
<feature type="non-terminal residue" evidence="3">
    <location>
        <position position="1"/>
    </location>
</feature>
<reference evidence="3" key="1">
    <citation type="journal article" date="2019" name="Mol. Biol. Evol.">
        <title>Blast fungal genomes show frequent chromosomal changes, gene gains and losses, and effector gene turnover.</title>
        <authorList>
            <person name="Gomez Luciano L.B."/>
            <person name="Jason Tsai I."/>
            <person name="Chuma I."/>
            <person name="Tosa Y."/>
            <person name="Chen Y.H."/>
            <person name="Li J.Y."/>
            <person name="Li M.Y."/>
            <person name="Jade Lu M.Y."/>
            <person name="Nakayashiki H."/>
            <person name="Li W.H."/>
        </authorList>
    </citation>
    <scope>NUCLEOTIDE SEQUENCE</scope>
    <source>
        <strain evidence="3">NI907</strain>
    </source>
</reference>
<reference evidence="3" key="3">
    <citation type="submission" date="2025-08" db="UniProtKB">
        <authorList>
            <consortium name="RefSeq"/>
        </authorList>
    </citation>
    <scope>IDENTIFICATION</scope>
    <source>
        <strain evidence="3">NI907</strain>
    </source>
</reference>
<dbReference type="RefSeq" id="XP_030977627.1">
    <property type="nucleotide sequence ID" value="XM_031129945.1"/>
</dbReference>
<reference evidence="3" key="2">
    <citation type="submission" date="2019-10" db="EMBL/GenBank/DDBJ databases">
        <authorList>
            <consortium name="NCBI Genome Project"/>
        </authorList>
    </citation>
    <scope>NUCLEOTIDE SEQUENCE</scope>
    <source>
        <strain evidence="3">NI907</strain>
    </source>
</reference>
<gene>
    <name evidence="3" type="ORF">PgNI_09964</name>
</gene>
<proteinExistence type="predicted"/>
<dbReference type="GeneID" id="41964853"/>
<dbReference type="Proteomes" id="UP000515153">
    <property type="component" value="Unplaced"/>
</dbReference>
<dbReference type="KEGG" id="pgri:PgNI_09964"/>
<evidence type="ECO:0000313" key="3">
    <source>
        <dbReference type="RefSeq" id="XP_030977627.1"/>
    </source>
</evidence>
<feature type="compositionally biased region" description="Polar residues" evidence="1">
    <location>
        <begin position="178"/>
        <end position="192"/>
    </location>
</feature>
<sequence length="321" mass="35655">VKQAVRQENLPKPRVQAGLANRCPPFLSIKSQVTTWLHNILIPGARMGASRGAWFRGALTLNQIGTFLRTIEILVYRVAKQQKVGCSKVDPDASMTDGLANMRNGCWIRWLWQLLPLDLTIAYPYTQDAPPRPDTQTPQNRDRTSQITGKRVGELCLVHDKRKKKLGGRAPGGVLGEQTDSNKFNQTASVEPSSDRQSCHDLSGCLNVPDLQSIYAPPNNDSIDHTHPPRRPGWQPWDHAGLIDFCLVAGTTGRVFTYCKPPTCLITLYQGKWTVFTSSSLCSLTITNDYAHDPKRNKLDMHASLAHASARPVCQPVIVNQ</sequence>
<evidence type="ECO:0000313" key="2">
    <source>
        <dbReference type="Proteomes" id="UP000515153"/>
    </source>
</evidence>
<feature type="region of interest" description="Disordered" evidence="1">
    <location>
        <begin position="127"/>
        <end position="146"/>
    </location>
</feature>
<protein>
    <submittedName>
        <fullName evidence="3">Uncharacterized protein</fullName>
    </submittedName>
</protein>
<accession>A0A6P8ARV6</accession>
<organism evidence="2 3">
    <name type="scientific">Pyricularia grisea</name>
    <name type="common">Crabgrass-specific blast fungus</name>
    <name type="synonym">Magnaporthe grisea</name>
    <dbReference type="NCBI Taxonomy" id="148305"/>
    <lineage>
        <taxon>Eukaryota</taxon>
        <taxon>Fungi</taxon>
        <taxon>Dikarya</taxon>
        <taxon>Ascomycota</taxon>
        <taxon>Pezizomycotina</taxon>
        <taxon>Sordariomycetes</taxon>
        <taxon>Sordariomycetidae</taxon>
        <taxon>Magnaporthales</taxon>
        <taxon>Pyriculariaceae</taxon>
        <taxon>Pyricularia</taxon>
    </lineage>
</organism>